<comment type="similarity">
    <text evidence="1">Belongs to the AHA1 family.</text>
</comment>
<evidence type="ECO:0000256" key="1">
    <source>
        <dbReference type="ARBA" id="ARBA00006817"/>
    </source>
</evidence>
<dbReference type="Proteomes" id="UP000309848">
    <property type="component" value="Unassembled WGS sequence"/>
</dbReference>
<evidence type="ECO:0000259" key="2">
    <source>
        <dbReference type="Pfam" id="PF08327"/>
    </source>
</evidence>
<dbReference type="EMBL" id="SRXU01000001">
    <property type="protein sequence ID" value="TGX46172.1"/>
    <property type="molecule type" value="Genomic_DNA"/>
</dbReference>
<proteinExistence type="inferred from homology"/>
<dbReference type="InterPro" id="IPR023393">
    <property type="entry name" value="START-like_dom_sf"/>
</dbReference>
<dbReference type="InterPro" id="IPR013538">
    <property type="entry name" value="ASHA1/2-like_C"/>
</dbReference>
<feature type="domain" description="Activator of Hsp90 ATPase homologue 1/2-like C-terminal" evidence="2">
    <location>
        <begin position="22"/>
        <end position="147"/>
    </location>
</feature>
<reference evidence="3 4" key="1">
    <citation type="submission" date="2019-04" db="EMBL/GenBank/DDBJ databases">
        <title>Sphingomonas psychrotolerans sp. nov., isolated from soil in the Tianshan Mountains, Xinjiang, China.</title>
        <authorList>
            <person name="Luo Y."/>
            <person name="Sheng H."/>
        </authorList>
    </citation>
    <scope>NUCLEOTIDE SEQUENCE [LARGE SCALE GENOMIC DNA]</scope>
    <source>
        <strain evidence="3 4">KIS18-15</strain>
    </source>
</reference>
<gene>
    <name evidence="3" type="ORF">E5A74_03135</name>
</gene>
<dbReference type="SUPFAM" id="SSF55961">
    <property type="entry name" value="Bet v1-like"/>
    <property type="match status" value="1"/>
</dbReference>
<evidence type="ECO:0000313" key="3">
    <source>
        <dbReference type="EMBL" id="TGX46172.1"/>
    </source>
</evidence>
<protein>
    <submittedName>
        <fullName evidence="3">SRPBCC domain-containing protein</fullName>
    </submittedName>
</protein>
<organism evidence="3 4">
    <name type="scientific">Sphingomonas naasensis</name>
    <dbReference type="NCBI Taxonomy" id="1344951"/>
    <lineage>
        <taxon>Bacteria</taxon>
        <taxon>Pseudomonadati</taxon>
        <taxon>Pseudomonadota</taxon>
        <taxon>Alphaproteobacteria</taxon>
        <taxon>Sphingomonadales</taxon>
        <taxon>Sphingomonadaceae</taxon>
        <taxon>Sphingomonas</taxon>
    </lineage>
</organism>
<dbReference type="Gene3D" id="3.30.530.20">
    <property type="match status" value="1"/>
</dbReference>
<comment type="caution">
    <text evidence="3">The sequence shown here is derived from an EMBL/GenBank/DDBJ whole genome shotgun (WGS) entry which is preliminary data.</text>
</comment>
<evidence type="ECO:0000313" key="4">
    <source>
        <dbReference type="Proteomes" id="UP000309848"/>
    </source>
</evidence>
<keyword evidence="4" id="KW-1185">Reference proteome</keyword>
<dbReference type="AlphaFoldDB" id="A0A4V3QXF4"/>
<dbReference type="Pfam" id="PF08327">
    <property type="entry name" value="AHSA1"/>
    <property type="match status" value="1"/>
</dbReference>
<sequence length="156" mass="17086">MNDAEVQTRARAIAVDEVFPHAPETIWKTLTTGALMSRWLGMVPSDFAPVPGSRFTYRTSPAGEWDGTIECEVLEAVPNRRFAYSWKGGHPGNAGYGSLLDTIVTFTLEAVEGGTRLQLVHSGFELPRNDTAYTNMSGGWRKVVPRIGAVTGEEEQ</sequence>
<accession>A0A4V3QXF4</accession>
<name>A0A4V3QXF4_9SPHN</name>
<dbReference type="OrthoDB" id="9803476at2"/>
<dbReference type="RefSeq" id="WP_135982731.1">
    <property type="nucleotide sequence ID" value="NZ_JAASQM010000001.1"/>
</dbReference>
<dbReference type="CDD" id="cd07814">
    <property type="entry name" value="SRPBCC_CalC_Aha1-like"/>
    <property type="match status" value="1"/>
</dbReference>